<dbReference type="AlphaFoldDB" id="A0A5A9XKX7"/>
<dbReference type="InterPro" id="IPR044669">
    <property type="entry name" value="YneE/VCCN1/2-like"/>
</dbReference>
<evidence type="ECO:0000313" key="11">
    <source>
        <dbReference type="Proteomes" id="UP000324298"/>
    </source>
</evidence>
<keyword evidence="2" id="KW-0813">Transport</keyword>
<proteinExistence type="inferred from homology"/>
<evidence type="ECO:0000256" key="9">
    <source>
        <dbReference type="SAM" id="Phobius"/>
    </source>
</evidence>
<keyword evidence="3" id="KW-1003">Cell membrane</keyword>
<feature type="transmembrane region" description="Helical" evidence="9">
    <location>
        <begin position="54"/>
        <end position="70"/>
    </location>
</feature>
<organism evidence="10 11">
    <name type="scientific">Oryzomonas rubra</name>
    <dbReference type="NCBI Taxonomy" id="2509454"/>
    <lineage>
        <taxon>Bacteria</taxon>
        <taxon>Pseudomonadati</taxon>
        <taxon>Thermodesulfobacteriota</taxon>
        <taxon>Desulfuromonadia</taxon>
        <taxon>Geobacterales</taxon>
        <taxon>Geobacteraceae</taxon>
        <taxon>Oryzomonas</taxon>
    </lineage>
</organism>
<feature type="transmembrane region" description="Helical" evidence="9">
    <location>
        <begin position="26"/>
        <end position="48"/>
    </location>
</feature>
<evidence type="ECO:0000313" key="10">
    <source>
        <dbReference type="EMBL" id="KAA0893564.1"/>
    </source>
</evidence>
<evidence type="ECO:0000256" key="1">
    <source>
        <dbReference type="ARBA" id="ARBA00004651"/>
    </source>
</evidence>
<evidence type="ECO:0000256" key="6">
    <source>
        <dbReference type="ARBA" id="ARBA00023065"/>
    </source>
</evidence>
<keyword evidence="7 9" id="KW-0472">Membrane</keyword>
<dbReference type="GO" id="GO:0005254">
    <property type="term" value="F:chloride channel activity"/>
    <property type="evidence" value="ECO:0007669"/>
    <property type="project" value="InterPro"/>
</dbReference>
<dbReference type="EMBL" id="SRSD01000003">
    <property type="protein sequence ID" value="KAA0893564.1"/>
    <property type="molecule type" value="Genomic_DNA"/>
</dbReference>
<comment type="similarity">
    <text evidence="8">Belongs to the anion channel-forming bestrophin (TC 1.A.46) family.</text>
</comment>
<dbReference type="Pfam" id="PF25539">
    <property type="entry name" value="Bestrophin_2"/>
    <property type="match status" value="1"/>
</dbReference>
<evidence type="ECO:0000256" key="3">
    <source>
        <dbReference type="ARBA" id="ARBA00022475"/>
    </source>
</evidence>
<protein>
    <submittedName>
        <fullName evidence="10">Bestrophin</fullName>
    </submittedName>
</protein>
<comment type="caution">
    <text evidence="10">The sequence shown here is derived from an EMBL/GenBank/DDBJ whole genome shotgun (WGS) entry which is preliminary data.</text>
</comment>
<keyword evidence="11" id="KW-1185">Reference proteome</keyword>
<reference evidence="10 11" key="1">
    <citation type="submission" date="2019-04" db="EMBL/GenBank/DDBJ databases">
        <title>Geobacter ruber sp. nov., ferric-reducing bacteria isolated from paddy soil.</title>
        <authorList>
            <person name="Xu Z."/>
            <person name="Masuda Y."/>
            <person name="Itoh H."/>
            <person name="Senoo K."/>
        </authorList>
    </citation>
    <scope>NUCLEOTIDE SEQUENCE [LARGE SCALE GENOMIC DNA]</scope>
    <source>
        <strain evidence="10 11">Red88</strain>
    </source>
</reference>
<name>A0A5A9XKX7_9BACT</name>
<comment type="subcellular location">
    <subcellularLocation>
        <location evidence="1">Cell membrane</location>
        <topology evidence="1">Multi-pass membrane protein</topology>
    </subcellularLocation>
</comment>
<dbReference type="PANTHER" id="PTHR33281:SF19">
    <property type="entry name" value="VOLTAGE-DEPENDENT ANION CHANNEL-FORMING PROTEIN YNEE"/>
    <property type="match status" value="1"/>
</dbReference>
<evidence type="ECO:0000256" key="4">
    <source>
        <dbReference type="ARBA" id="ARBA00022692"/>
    </source>
</evidence>
<gene>
    <name evidence="10" type="ORF">ET418_07075</name>
</gene>
<evidence type="ECO:0000256" key="8">
    <source>
        <dbReference type="ARBA" id="ARBA00034708"/>
    </source>
</evidence>
<dbReference type="Proteomes" id="UP000324298">
    <property type="component" value="Unassembled WGS sequence"/>
</dbReference>
<keyword evidence="5 9" id="KW-1133">Transmembrane helix</keyword>
<dbReference type="OrthoDB" id="445589at2"/>
<keyword evidence="6" id="KW-0406">Ion transport</keyword>
<keyword evidence="4 9" id="KW-0812">Transmembrane</keyword>
<dbReference type="GO" id="GO:0005886">
    <property type="term" value="C:plasma membrane"/>
    <property type="evidence" value="ECO:0007669"/>
    <property type="project" value="UniProtKB-SubCell"/>
</dbReference>
<accession>A0A5A9XKX7</accession>
<evidence type="ECO:0000256" key="7">
    <source>
        <dbReference type="ARBA" id="ARBA00023136"/>
    </source>
</evidence>
<feature type="transmembrane region" description="Helical" evidence="9">
    <location>
        <begin position="221"/>
        <end position="247"/>
    </location>
</feature>
<evidence type="ECO:0000256" key="2">
    <source>
        <dbReference type="ARBA" id="ARBA00022448"/>
    </source>
</evidence>
<dbReference type="PANTHER" id="PTHR33281">
    <property type="entry name" value="UPF0187 PROTEIN YNEE"/>
    <property type="match status" value="1"/>
</dbReference>
<evidence type="ECO:0000256" key="5">
    <source>
        <dbReference type="ARBA" id="ARBA00022989"/>
    </source>
</evidence>
<sequence length="306" mass="34189">MIVRERPSGLRLYFIFKGSMLQSIRWQLVSTVLVAAAVYLTHGMLFAIKITMTPIPFSLIGLALAIFLGFRNNASYERYWEGRKLWGELMIACRTITRQMQTFVAGSGADEARRRMAYRSIAFAHALRHHLRGSDPREDVGTLLTAEEFASFEGAVNKPDFLVRRMAADLRGLVGERATNPLFAARIDETLTSFATILAGCERIKQTPIPFSYTLLIHRTAYLYCFMLPFGLVDSIGFMTPFVVGLISYTFFGLDALGDEIAEPFGTLPNDLPLAGICRGIEISIREALGEEELPKALKPVDFCIL</sequence>
<dbReference type="RefSeq" id="WP_149306879.1">
    <property type="nucleotide sequence ID" value="NZ_SRSD01000003.1"/>
</dbReference>